<evidence type="ECO:0000313" key="1">
    <source>
        <dbReference type="EMBL" id="AMP98311.1"/>
    </source>
</evidence>
<dbReference type="RefSeq" id="WP_068398350.1">
    <property type="nucleotide sequence ID" value="NZ_CP014504.1"/>
</dbReference>
<gene>
    <name evidence="1" type="ORF">AY601_1394</name>
</gene>
<dbReference type="KEGG" id="pcm:AY601_1394"/>
<sequence length="175" mass="19756">MKRNYALLLLLLLTAITVFISCKKSIDHKNDYDRSHDSWMSFKKSSNNSYSYKVSSGSWTGTSSETVITVKDGKVTNRSYVYKIPGEKPVSQPIVKEEWQEEQVKLNTHSAGAATLTLDDVYQKAKTEWLLKRKDAETYFEANNNGMISTCGYVNNGCQDDCFNGIKIVSILKSN</sequence>
<protein>
    <recommendedName>
        <fullName evidence="3">Lipoprotein</fullName>
    </recommendedName>
</protein>
<name>A0A127VAW8_9SPHI</name>
<dbReference type="AlphaFoldDB" id="A0A127VAW8"/>
<reference evidence="1 2" key="1">
    <citation type="submission" date="2016-03" db="EMBL/GenBank/DDBJ databases">
        <title>Complete genome sequence of Pedobacter cryoconitis PAMC 27485.</title>
        <authorList>
            <person name="Lee J."/>
            <person name="Kim O.-S."/>
        </authorList>
    </citation>
    <scope>NUCLEOTIDE SEQUENCE [LARGE SCALE GENOMIC DNA]</scope>
    <source>
        <strain evidence="1 2">PAMC 27485</strain>
    </source>
</reference>
<accession>A0A127VAW8</accession>
<proteinExistence type="predicted"/>
<dbReference type="EMBL" id="CP014504">
    <property type="protein sequence ID" value="AMP98311.1"/>
    <property type="molecule type" value="Genomic_DNA"/>
</dbReference>
<dbReference type="PATRIC" id="fig|188932.3.peg.1451"/>
<evidence type="ECO:0008006" key="3">
    <source>
        <dbReference type="Google" id="ProtNLM"/>
    </source>
</evidence>
<organism evidence="1 2">
    <name type="scientific">Pedobacter cryoconitis</name>
    <dbReference type="NCBI Taxonomy" id="188932"/>
    <lineage>
        <taxon>Bacteria</taxon>
        <taxon>Pseudomonadati</taxon>
        <taxon>Bacteroidota</taxon>
        <taxon>Sphingobacteriia</taxon>
        <taxon>Sphingobacteriales</taxon>
        <taxon>Sphingobacteriaceae</taxon>
        <taxon>Pedobacter</taxon>
    </lineage>
</organism>
<dbReference type="OrthoDB" id="666398at2"/>
<evidence type="ECO:0000313" key="2">
    <source>
        <dbReference type="Proteomes" id="UP000071561"/>
    </source>
</evidence>
<dbReference type="PROSITE" id="PS51257">
    <property type="entry name" value="PROKAR_LIPOPROTEIN"/>
    <property type="match status" value="1"/>
</dbReference>
<dbReference type="Proteomes" id="UP000071561">
    <property type="component" value="Chromosome"/>
</dbReference>
<keyword evidence="2" id="KW-1185">Reference proteome</keyword>